<dbReference type="InterPro" id="IPR011004">
    <property type="entry name" value="Trimer_LpxA-like_sf"/>
</dbReference>
<comment type="similarity">
    <text evidence="1">Belongs to the transferase hexapeptide repeat family.</text>
</comment>
<protein>
    <submittedName>
        <fullName evidence="3">2,3,4,5-tetrahydropyridine-2,6-dicarboxy late N-acetyltransferase</fullName>
        <ecNumber evidence="3">2.3.1.89</ecNumber>
    </submittedName>
</protein>
<name>A0AAD2J2K4_ACHAE</name>
<dbReference type="GO" id="GO:0047200">
    <property type="term" value="F:tetrahydrodipicolinate N-acetyltransferase activity"/>
    <property type="evidence" value="ECO:0007669"/>
    <property type="project" value="UniProtKB-EC"/>
</dbReference>
<dbReference type="SUPFAM" id="SSF51161">
    <property type="entry name" value="Trimeric LpxA-like enzymes"/>
    <property type="match status" value="1"/>
</dbReference>
<dbReference type="GO" id="GO:0008374">
    <property type="term" value="F:O-acyltransferase activity"/>
    <property type="evidence" value="ECO:0007669"/>
    <property type="project" value="TreeGrafter"/>
</dbReference>
<dbReference type="AlphaFoldDB" id="A0AAD2J2K4"/>
<dbReference type="PANTHER" id="PTHR23416">
    <property type="entry name" value="SIALIC ACID SYNTHASE-RELATED"/>
    <property type="match status" value="1"/>
</dbReference>
<dbReference type="CDD" id="cd04647">
    <property type="entry name" value="LbH_MAT_like"/>
    <property type="match status" value="1"/>
</dbReference>
<accession>A0AAD2J2K4</accession>
<dbReference type="InterPro" id="IPR051159">
    <property type="entry name" value="Hexapeptide_acetyltransf"/>
</dbReference>
<evidence type="ECO:0000256" key="2">
    <source>
        <dbReference type="ARBA" id="ARBA00022679"/>
    </source>
</evidence>
<keyword evidence="2 3" id="KW-0808">Transferase</keyword>
<dbReference type="Proteomes" id="UP000044098">
    <property type="component" value="Unassembled WGS sequence"/>
</dbReference>
<dbReference type="Pfam" id="PF00132">
    <property type="entry name" value="Hexapep"/>
    <property type="match status" value="1"/>
</dbReference>
<dbReference type="Gene3D" id="2.160.10.10">
    <property type="entry name" value="Hexapeptide repeat proteins"/>
    <property type="match status" value="1"/>
</dbReference>
<dbReference type="PANTHER" id="PTHR23416:SF23">
    <property type="entry name" value="ACETYLTRANSFERASE C18B11.09C-RELATED"/>
    <property type="match status" value="1"/>
</dbReference>
<keyword evidence="3" id="KW-0012">Acyltransferase</keyword>
<reference evidence="3 4" key="1">
    <citation type="submission" date="2015-09" db="EMBL/GenBank/DDBJ databases">
        <authorList>
            <consortium name="Pathogen Informatics"/>
        </authorList>
    </citation>
    <scope>NUCLEOTIDE SEQUENCE [LARGE SCALE GENOMIC DNA]</scope>
    <source>
        <strain evidence="3 4">2789STDY5608625</strain>
    </source>
</reference>
<gene>
    <name evidence="3" type="primary">dapH</name>
    <name evidence="3" type="ORF">ERS370000_04313</name>
</gene>
<sequence length="166" mass="17764">MNRLSVLAKISPLADIERSVRGNSVTVGDHVTIDSFVKIKFAGGDGDVLIGDHVYLNSGVVIYSGNGVDIGRGTLIAANTTLAPTNHEYRRSDLTIIEQRFMPSKGGILIEEDCWIGANCVLLDGCILRRGCVVAAGTVLRGEWPEYAVIAGSPAAVIRHRTPDAY</sequence>
<dbReference type="GO" id="GO:0005829">
    <property type="term" value="C:cytosol"/>
    <property type="evidence" value="ECO:0007669"/>
    <property type="project" value="TreeGrafter"/>
</dbReference>
<evidence type="ECO:0000313" key="3">
    <source>
        <dbReference type="EMBL" id="CUJ50851.1"/>
    </source>
</evidence>
<dbReference type="EMBL" id="CYTK01000007">
    <property type="protein sequence ID" value="CUJ50851.1"/>
    <property type="molecule type" value="Genomic_DNA"/>
</dbReference>
<proteinExistence type="inferred from homology"/>
<dbReference type="EC" id="2.3.1.89" evidence="3"/>
<evidence type="ECO:0000256" key="1">
    <source>
        <dbReference type="ARBA" id="ARBA00007274"/>
    </source>
</evidence>
<comment type="caution">
    <text evidence="3">The sequence shown here is derived from an EMBL/GenBank/DDBJ whole genome shotgun (WGS) entry which is preliminary data.</text>
</comment>
<dbReference type="InterPro" id="IPR001451">
    <property type="entry name" value="Hexapep"/>
</dbReference>
<evidence type="ECO:0000313" key="4">
    <source>
        <dbReference type="Proteomes" id="UP000044098"/>
    </source>
</evidence>
<organism evidence="3 4">
    <name type="scientific">Achromobacter aegrifaciens</name>
    <dbReference type="NCBI Taxonomy" id="1287736"/>
    <lineage>
        <taxon>Bacteria</taxon>
        <taxon>Pseudomonadati</taxon>
        <taxon>Pseudomonadota</taxon>
        <taxon>Betaproteobacteria</taxon>
        <taxon>Burkholderiales</taxon>
        <taxon>Alcaligenaceae</taxon>
        <taxon>Achromobacter</taxon>
    </lineage>
</organism>